<dbReference type="Gene3D" id="3.30.70.1430">
    <property type="entry name" value="Multidrug efflux transporter AcrB pore domain"/>
    <property type="match status" value="1"/>
</dbReference>
<evidence type="ECO:0000256" key="5">
    <source>
        <dbReference type="ARBA" id="ARBA00022989"/>
    </source>
</evidence>
<feature type="transmembrane region" description="Helical" evidence="7">
    <location>
        <begin position="597"/>
        <end position="619"/>
    </location>
</feature>
<organism evidence="8 9">
    <name type="scientific">Eiseniibacteriota bacterium</name>
    <dbReference type="NCBI Taxonomy" id="2212470"/>
    <lineage>
        <taxon>Bacteria</taxon>
        <taxon>Candidatus Eiseniibacteriota</taxon>
    </lineage>
</organism>
<name>A0A937XDW3_UNCEI</name>
<keyword evidence="2" id="KW-0813">Transport</keyword>
<comment type="caution">
    <text evidence="8">The sequence shown here is derived from an EMBL/GenBank/DDBJ whole genome shotgun (WGS) entry which is preliminary data.</text>
</comment>
<dbReference type="InterPro" id="IPR001036">
    <property type="entry name" value="Acrflvin-R"/>
</dbReference>
<dbReference type="Gene3D" id="1.20.1640.10">
    <property type="entry name" value="Multidrug efflux transporter AcrB transmembrane domain"/>
    <property type="match status" value="2"/>
</dbReference>
<keyword evidence="5 7" id="KW-1133">Transmembrane helix</keyword>
<dbReference type="AlphaFoldDB" id="A0A937XDW3"/>
<evidence type="ECO:0000256" key="6">
    <source>
        <dbReference type="ARBA" id="ARBA00023136"/>
    </source>
</evidence>
<reference evidence="8" key="1">
    <citation type="submission" date="2019-03" db="EMBL/GenBank/DDBJ databases">
        <title>Lake Tanganyika Metagenome-Assembled Genomes (MAGs).</title>
        <authorList>
            <person name="Tran P."/>
        </authorList>
    </citation>
    <scope>NUCLEOTIDE SEQUENCE</scope>
    <source>
        <strain evidence="8">M_DeepCast_400m_m2_100</strain>
    </source>
</reference>
<dbReference type="Proteomes" id="UP000748308">
    <property type="component" value="Unassembled WGS sequence"/>
</dbReference>
<evidence type="ECO:0000256" key="4">
    <source>
        <dbReference type="ARBA" id="ARBA00022692"/>
    </source>
</evidence>
<dbReference type="SUPFAM" id="SSF82693">
    <property type="entry name" value="Multidrug efflux transporter AcrB pore domain, PN1, PN2, PC1 and PC2 subdomains"/>
    <property type="match status" value="1"/>
</dbReference>
<comment type="subcellular location">
    <subcellularLocation>
        <location evidence="1">Cell membrane</location>
        <topology evidence="1">Multi-pass membrane protein</topology>
    </subcellularLocation>
</comment>
<feature type="non-terminal residue" evidence="8">
    <location>
        <position position="1"/>
    </location>
</feature>
<sequence length="735" mass="79091">DENSQQVVGRVKAALPAIERSLPAGVRFNVFYDRTTLIDAVINTVSSALLQGGLLVILVLVLAMGTLRTALVTALSLPFTALIAFILMGAAGVTANLMSLGGLAIAIGMVVDGSIVVAENGARHLRESRGRPLAPVLSAAVGEVARPVAFSILTIVLVFLPLFTLEGMEGKMFKPLALTMGFAMLASLVAAFAFVPLMMSVWLRRTDRMVEPRLIRFLRERYLRLLARTLDHWRWTLGIAVLTLGVVLALAPRIGSEFLPVLDEGAVAVNVVRLPNASLEGSVATADYLERVLLELPEVTTVVSKTGRAEISEDPMGPEQTDLVIMLKPHRQWTTGRNKERLVAAMQERMAAVPGIRPAFSQPIALRVNELISGLKTDLAVKIFGDDIELLKQQADQVAVVLRSLRGAQDVSVEQVTGLSQLEVVPDRRALARHQINVADLNEIIETAVGGRVATEMVEGRQRTGVRVRFPAEKRSDPEAIRRILIPSPSGARIPLGEVAELRRIEGPAQVSRENGMRRVVVEVNIRGRDLGGFVAEARDRLVELEAALPPGYWLEYGGTFESQQRAMRRLAVVVPIAIGLILAMLYGALGSFGAAALVLLNVPFALMGGLLAMLILGIEMSVPAMVGFIALFGTAVQNDTVLVTFIGQLRRQGLDVRQAVLNGCSLRFRALLMTAATTVLGLTPMLYATGSGAEIQRPLAAVVIGGLVTATALTLLVLPTLYARIEGRRALPTS</sequence>
<dbReference type="GO" id="GO:0005886">
    <property type="term" value="C:plasma membrane"/>
    <property type="evidence" value="ECO:0007669"/>
    <property type="project" value="UniProtKB-SubCell"/>
</dbReference>
<evidence type="ECO:0000256" key="7">
    <source>
        <dbReference type="SAM" id="Phobius"/>
    </source>
</evidence>
<evidence type="ECO:0000313" key="8">
    <source>
        <dbReference type="EMBL" id="MBM3318729.1"/>
    </source>
</evidence>
<dbReference type="PANTHER" id="PTHR32063">
    <property type="match status" value="1"/>
</dbReference>
<feature type="transmembrane region" description="Helical" evidence="7">
    <location>
        <begin position="139"/>
        <end position="164"/>
    </location>
</feature>
<feature type="transmembrane region" description="Helical" evidence="7">
    <location>
        <begin position="70"/>
        <end position="91"/>
    </location>
</feature>
<dbReference type="EMBL" id="VGIY01000462">
    <property type="protein sequence ID" value="MBM3318729.1"/>
    <property type="molecule type" value="Genomic_DNA"/>
</dbReference>
<keyword evidence="3" id="KW-1003">Cell membrane</keyword>
<gene>
    <name evidence="8" type="ORF">FJY75_12835</name>
</gene>
<feature type="transmembrane region" description="Helical" evidence="7">
    <location>
        <begin position="176"/>
        <end position="203"/>
    </location>
</feature>
<dbReference type="Pfam" id="PF00873">
    <property type="entry name" value="ACR_tran"/>
    <property type="match status" value="1"/>
</dbReference>
<dbReference type="NCBIfam" id="TIGR00914">
    <property type="entry name" value="2A0601"/>
    <property type="match status" value="1"/>
</dbReference>
<dbReference type="Gene3D" id="3.30.2090.10">
    <property type="entry name" value="Multidrug efflux transporter AcrB TolC docking domain, DN and DC subdomains"/>
    <property type="match status" value="1"/>
</dbReference>
<feature type="transmembrane region" description="Helical" evidence="7">
    <location>
        <begin position="669"/>
        <end position="688"/>
    </location>
</feature>
<dbReference type="PRINTS" id="PR00702">
    <property type="entry name" value="ACRIFLAVINRP"/>
</dbReference>
<keyword evidence="4 7" id="KW-0812">Transmembrane</keyword>
<protein>
    <submittedName>
        <fullName evidence="8">Efflux RND transporter permease subunit</fullName>
    </submittedName>
</protein>
<dbReference type="GO" id="GO:0042910">
    <property type="term" value="F:xenobiotic transmembrane transporter activity"/>
    <property type="evidence" value="ECO:0007669"/>
    <property type="project" value="TreeGrafter"/>
</dbReference>
<dbReference type="Gene3D" id="3.30.70.1440">
    <property type="entry name" value="Multidrug efflux transporter AcrB pore domain"/>
    <property type="match status" value="1"/>
</dbReference>
<dbReference type="GO" id="GO:0008324">
    <property type="term" value="F:monoatomic cation transmembrane transporter activity"/>
    <property type="evidence" value="ECO:0007669"/>
    <property type="project" value="InterPro"/>
</dbReference>
<feature type="transmembrane region" description="Helical" evidence="7">
    <location>
        <begin position="625"/>
        <end position="648"/>
    </location>
</feature>
<proteinExistence type="predicted"/>
<evidence type="ECO:0000256" key="2">
    <source>
        <dbReference type="ARBA" id="ARBA00022448"/>
    </source>
</evidence>
<evidence type="ECO:0000313" key="9">
    <source>
        <dbReference type="Proteomes" id="UP000748308"/>
    </source>
</evidence>
<dbReference type="InterPro" id="IPR027463">
    <property type="entry name" value="AcrB_DN_DC_subdom"/>
</dbReference>
<dbReference type="SUPFAM" id="SSF82714">
    <property type="entry name" value="Multidrug efflux transporter AcrB TolC docking domain, DN and DC subdomains"/>
    <property type="match status" value="1"/>
</dbReference>
<feature type="transmembrane region" description="Helical" evidence="7">
    <location>
        <begin position="97"/>
        <end position="118"/>
    </location>
</feature>
<evidence type="ECO:0000256" key="1">
    <source>
        <dbReference type="ARBA" id="ARBA00004651"/>
    </source>
</evidence>
<feature type="transmembrane region" description="Helical" evidence="7">
    <location>
        <begin position="571"/>
        <end position="590"/>
    </location>
</feature>
<feature type="transmembrane region" description="Helical" evidence="7">
    <location>
        <begin position="233"/>
        <end position="251"/>
    </location>
</feature>
<dbReference type="InterPro" id="IPR004763">
    <property type="entry name" value="CusA-like"/>
</dbReference>
<feature type="transmembrane region" description="Helical" evidence="7">
    <location>
        <begin position="700"/>
        <end position="723"/>
    </location>
</feature>
<keyword evidence="6 7" id="KW-0472">Membrane</keyword>
<feature type="transmembrane region" description="Helical" evidence="7">
    <location>
        <begin position="40"/>
        <end position="63"/>
    </location>
</feature>
<dbReference type="PANTHER" id="PTHR32063:SF24">
    <property type="entry name" value="CATION EFFLUX SYSTEM (ACRB_ACRD_ACRF FAMILY)"/>
    <property type="match status" value="1"/>
</dbReference>
<dbReference type="Gene3D" id="3.30.70.1320">
    <property type="entry name" value="Multidrug efflux transporter AcrB pore domain like"/>
    <property type="match status" value="1"/>
</dbReference>
<evidence type="ECO:0000256" key="3">
    <source>
        <dbReference type="ARBA" id="ARBA00022475"/>
    </source>
</evidence>
<dbReference type="SUPFAM" id="SSF82866">
    <property type="entry name" value="Multidrug efflux transporter AcrB transmembrane domain"/>
    <property type="match status" value="2"/>
</dbReference>
<accession>A0A937XDW3</accession>